<name>A0ABP6ED11_9ACTN</name>
<evidence type="ECO:0000313" key="3">
    <source>
        <dbReference type="Proteomes" id="UP001500151"/>
    </source>
</evidence>
<protein>
    <submittedName>
        <fullName evidence="2">Uncharacterized protein</fullName>
    </submittedName>
</protein>
<sequence length="102" mass="11104">MASKVNKALSPSIYKITGWPSGDRTTEKPKPATFRRPEQPWAPGKPVPPTTRSLLPGRGPAPTHAPQGRGCDINGSAAGRDQPQRIRSFKLPLPAERLRWSA</sequence>
<keyword evidence="3" id="KW-1185">Reference proteome</keyword>
<reference evidence="3" key="1">
    <citation type="journal article" date="2019" name="Int. J. Syst. Evol. Microbiol.">
        <title>The Global Catalogue of Microorganisms (GCM) 10K type strain sequencing project: providing services to taxonomists for standard genome sequencing and annotation.</title>
        <authorList>
            <consortium name="The Broad Institute Genomics Platform"/>
            <consortium name="The Broad Institute Genome Sequencing Center for Infectious Disease"/>
            <person name="Wu L."/>
            <person name="Ma J."/>
        </authorList>
    </citation>
    <scope>NUCLEOTIDE SEQUENCE [LARGE SCALE GENOMIC DNA]</scope>
    <source>
        <strain evidence="3">JCM 4524</strain>
    </source>
</reference>
<organism evidence="2 3">
    <name type="scientific">Streptomyces vastus</name>
    <dbReference type="NCBI Taxonomy" id="285451"/>
    <lineage>
        <taxon>Bacteria</taxon>
        <taxon>Bacillati</taxon>
        <taxon>Actinomycetota</taxon>
        <taxon>Actinomycetes</taxon>
        <taxon>Kitasatosporales</taxon>
        <taxon>Streptomycetaceae</taxon>
        <taxon>Streptomyces</taxon>
    </lineage>
</organism>
<evidence type="ECO:0000256" key="1">
    <source>
        <dbReference type="SAM" id="MobiDB-lite"/>
    </source>
</evidence>
<feature type="compositionally biased region" description="Basic and acidic residues" evidence="1">
    <location>
        <begin position="24"/>
        <end position="38"/>
    </location>
</feature>
<dbReference type="EMBL" id="BAAASJ010000125">
    <property type="protein sequence ID" value="GAA2665346.1"/>
    <property type="molecule type" value="Genomic_DNA"/>
</dbReference>
<gene>
    <name evidence="2" type="ORF">GCM10010307_87880</name>
</gene>
<evidence type="ECO:0000313" key="2">
    <source>
        <dbReference type="EMBL" id="GAA2665346.1"/>
    </source>
</evidence>
<proteinExistence type="predicted"/>
<dbReference type="Proteomes" id="UP001500151">
    <property type="component" value="Unassembled WGS sequence"/>
</dbReference>
<accession>A0ABP6ED11</accession>
<comment type="caution">
    <text evidence="2">The sequence shown here is derived from an EMBL/GenBank/DDBJ whole genome shotgun (WGS) entry which is preliminary data.</text>
</comment>
<feature type="region of interest" description="Disordered" evidence="1">
    <location>
        <begin position="1"/>
        <end position="90"/>
    </location>
</feature>